<evidence type="ECO:0000256" key="4">
    <source>
        <dbReference type="ARBA" id="ARBA00022741"/>
    </source>
</evidence>
<evidence type="ECO:0000256" key="6">
    <source>
        <dbReference type="ARBA" id="ARBA00022917"/>
    </source>
</evidence>
<dbReference type="InterPro" id="IPR002300">
    <property type="entry name" value="aa-tRNA-synth_Ia"/>
</dbReference>
<dbReference type="CDD" id="cd00812">
    <property type="entry name" value="LeuRS_core"/>
    <property type="match status" value="1"/>
</dbReference>
<dbReference type="InterPro" id="IPR001412">
    <property type="entry name" value="aa-tRNA-synth_I_CS"/>
</dbReference>
<feature type="domain" description="Leucyl-tRNA synthetase editing" evidence="14">
    <location>
        <begin position="221"/>
        <end position="394"/>
    </location>
</feature>
<keyword evidence="6 9" id="KW-0648">Protein biosynthesis</keyword>
<evidence type="ECO:0000256" key="1">
    <source>
        <dbReference type="ARBA" id="ARBA00005594"/>
    </source>
</evidence>
<keyword evidence="16" id="KW-1185">Reference proteome</keyword>
<dbReference type="Pfam" id="PF09334">
    <property type="entry name" value="tRNA-synt_1g"/>
    <property type="match status" value="1"/>
</dbReference>
<dbReference type="InterPro" id="IPR002302">
    <property type="entry name" value="Leu-tRNA-ligase"/>
</dbReference>
<dbReference type="EMBL" id="DS995299">
    <property type="protein sequence ID" value="EDZ64156.1"/>
    <property type="molecule type" value="Genomic_DNA"/>
</dbReference>
<dbReference type="InterPro" id="IPR009080">
    <property type="entry name" value="tRNAsynth_Ia_anticodon-bd"/>
</dbReference>
<feature type="short sequence motif" description="'KMSKS' region" evidence="9">
    <location>
        <begin position="567"/>
        <end position="571"/>
    </location>
</feature>
<keyword evidence="7 9" id="KW-0030">Aminoacyl-tRNA synthetase</keyword>
<accession>B6BUU7</accession>
<dbReference type="CDD" id="cd07958">
    <property type="entry name" value="Anticodon_Ia_Leu_BEm"/>
    <property type="match status" value="1"/>
</dbReference>
<dbReference type="FunFam" id="3.40.50.620:FF:000003">
    <property type="entry name" value="Leucine--tRNA ligase"/>
    <property type="match status" value="1"/>
</dbReference>
<dbReference type="EC" id="6.1.1.4" evidence="9"/>
<dbReference type="HAMAP" id="MF_00049_B">
    <property type="entry name" value="Leu_tRNA_synth_B"/>
    <property type="match status" value="1"/>
</dbReference>
<dbReference type="InterPro" id="IPR025709">
    <property type="entry name" value="Leu_tRNA-synth_edit"/>
</dbReference>
<comment type="similarity">
    <text evidence="1 9 10">Belongs to the class-I aminoacyl-tRNA synthetase family.</text>
</comment>
<reference evidence="16" key="1">
    <citation type="journal article" date="2012" name="Stand. Genomic Sci.">
        <title>Genome sequence of strain HIMB624, a cultured representative from the OM43 clade of marine Betaproteobacteria.</title>
        <authorList>
            <person name="Huggett M.J."/>
            <person name="Hayakawa D.H."/>
            <person name="Rappe M.S."/>
        </authorList>
    </citation>
    <scope>NUCLEOTIDE SEQUENCE [LARGE SCALE GENOMIC DNA]</scope>
    <source>
        <strain evidence="16">KB13</strain>
    </source>
</reference>
<evidence type="ECO:0000256" key="2">
    <source>
        <dbReference type="ARBA" id="ARBA00022490"/>
    </source>
</evidence>
<sequence length="805" mass="92620">MYETYNFHEIEKECQSSWFSSNKFAAKKDSSKKKYYVLSMFPYPSGKLHMGHVRNYTIGDVISRFKRFQGFNVMQPMGWDAFGLPAENAAIKNNTLPDKWTYQNIDAMKEQLNSLGFSLDWSREIATCDPNYYKWEQWLFIKLFKKGLIYKKTSRVNWDPVDQTVLANEQVIDGKGWRSGALVEQKEIPQYFFKITDFAEELDKDINSLDGWPPQVKLMQKNWIGKSFGYRVEFQQKEFNSIAIFTTRLDTLHGATFLAIAIDHPISVELSKTNKEISDFINDNKKSGVSTAELEKAEKKGLFTGLFATNPINGKSIPVWISNYVLMGYGEGAIMAVPAHDDRDFEFAKKYSLDVIQVIESDQELYTGKGILINSDDFNGLSSDDAINQIGKQLSSKKVAEKQTKYRLRDWGISRQRYWGCPIPIIHCNECGEVCENESYLPVMLPKKEKFDFDNQSIKTEIDFINCICPSCGNPAQRETDTMDTFVESSWYFARYACPTENKSMLNDEANYWLPVDQYIGGIEHAILHLLYSRFFSRLLRDEGLINISEPFRNLLTQGMVLKDGSKMSKSKGNTVDPGELIEKFGADTARLFIMFAAPADQSLEWSDKGIEGSHRFLKKVYTQIFNFKKILDGQNAFNLKESNLNNEFKFQLSKTIDKVTDDIDRRKSFNTAIASLMEFVNYLSTLDKQKSLNELYLGYKNLLIMLSPFVPHFSEYIFTKLTAQSIDQETWPLANKDDLIQSTQTIVIQVNGKVRDNIEIDNNAPQEIIEEKAFASEKVLRFVEERSNVKKIIFIKNKILNIVV</sequence>
<evidence type="ECO:0000256" key="10">
    <source>
        <dbReference type="RuleBase" id="RU363035"/>
    </source>
</evidence>
<feature type="domain" description="Methionyl/Valyl/Leucyl/Isoleucyl-tRNA synthetase anticodon-binding" evidence="12">
    <location>
        <begin position="652"/>
        <end position="769"/>
    </location>
</feature>
<dbReference type="GO" id="GO:0005829">
    <property type="term" value="C:cytosol"/>
    <property type="evidence" value="ECO:0007669"/>
    <property type="project" value="TreeGrafter"/>
</dbReference>
<keyword evidence="5 9" id="KW-0067">ATP-binding</keyword>
<evidence type="ECO:0000256" key="8">
    <source>
        <dbReference type="ARBA" id="ARBA00047469"/>
    </source>
</evidence>
<name>B6BUU7_9PROT</name>
<dbReference type="InterPro" id="IPR013155">
    <property type="entry name" value="M/V/L/I-tRNA-synth_anticd-bd"/>
</dbReference>
<dbReference type="NCBIfam" id="TIGR00396">
    <property type="entry name" value="leuS_bact"/>
    <property type="match status" value="1"/>
</dbReference>
<keyword evidence="2 9" id="KW-0963">Cytoplasm</keyword>
<feature type="short sequence motif" description="'HIGH' region" evidence="9">
    <location>
        <begin position="42"/>
        <end position="52"/>
    </location>
</feature>
<dbReference type="Pfam" id="PF00133">
    <property type="entry name" value="tRNA-synt_1"/>
    <property type="match status" value="1"/>
</dbReference>
<dbReference type="GO" id="GO:0004823">
    <property type="term" value="F:leucine-tRNA ligase activity"/>
    <property type="evidence" value="ECO:0007669"/>
    <property type="project" value="UniProtKB-UniRule"/>
</dbReference>
<evidence type="ECO:0000259" key="11">
    <source>
        <dbReference type="Pfam" id="PF00133"/>
    </source>
</evidence>
<evidence type="ECO:0000256" key="9">
    <source>
        <dbReference type="HAMAP-Rule" id="MF_00049"/>
    </source>
</evidence>
<evidence type="ECO:0000313" key="16">
    <source>
        <dbReference type="Proteomes" id="UP000004188"/>
    </source>
</evidence>
<dbReference type="SUPFAM" id="SSF50677">
    <property type="entry name" value="ValRS/IleRS/LeuRS editing domain"/>
    <property type="match status" value="1"/>
</dbReference>
<feature type="domain" description="Methionyl/Leucyl tRNA synthetase" evidence="13">
    <location>
        <begin position="36"/>
        <end position="171"/>
    </location>
</feature>
<evidence type="ECO:0000313" key="15">
    <source>
        <dbReference type="EMBL" id="EDZ64156.1"/>
    </source>
</evidence>
<dbReference type="Gene3D" id="3.10.20.590">
    <property type="match status" value="1"/>
</dbReference>
<keyword evidence="3 9" id="KW-0436">Ligase</keyword>
<gene>
    <name evidence="9 15" type="primary">leuS</name>
    <name evidence="15" type="ORF">KB13_288</name>
</gene>
<dbReference type="Gene3D" id="3.40.50.620">
    <property type="entry name" value="HUPs"/>
    <property type="match status" value="2"/>
</dbReference>
<dbReference type="InterPro" id="IPR015413">
    <property type="entry name" value="Methionyl/Leucyl_tRNA_Synth"/>
</dbReference>
<evidence type="ECO:0000256" key="3">
    <source>
        <dbReference type="ARBA" id="ARBA00022598"/>
    </source>
</evidence>
<feature type="binding site" evidence="9">
    <location>
        <position position="570"/>
    </location>
    <ligand>
        <name>ATP</name>
        <dbReference type="ChEBI" id="CHEBI:30616"/>
    </ligand>
</feature>
<dbReference type="PROSITE" id="PS00178">
    <property type="entry name" value="AA_TRNA_LIGASE_I"/>
    <property type="match status" value="1"/>
</dbReference>
<protein>
    <recommendedName>
        <fullName evidence="9">Leucine--tRNA ligase</fullName>
        <ecNumber evidence="9">6.1.1.4</ecNumber>
    </recommendedName>
    <alternativeName>
        <fullName evidence="9">Leucyl-tRNA synthetase</fullName>
        <shortName evidence="9">LeuRS</shortName>
    </alternativeName>
</protein>
<dbReference type="Proteomes" id="UP000004188">
    <property type="component" value="Unassembled WGS sequence"/>
</dbReference>
<dbReference type="InterPro" id="IPR009008">
    <property type="entry name" value="Val/Leu/Ile-tRNA-synth_edit"/>
</dbReference>
<dbReference type="eggNOG" id="COG0495">
    <property type="taxonomic scope" value="Bacteria"/>
</dbReference>
<proteinExistence type="inferred from homology"/>
<dbReference type="SUPFAM" id="SSF47323">
    <property type="entry name" value="Anticodon-binding domain of a subclass of class I aminoacyl-tRNA synthetases"/>
    <property type="match status" value="1"/>
</dbReference>
<dbReference type="GO" id="GO:0002161">
    <property type="term" value="F:aminoacyl-tRNA deacylase activity"/>
    <property type="evidence" value="ECO:0007669"/>
    <property type="project" value="InterPro"/>
</dbReference>
<dbReference type="FunFam" id="1.10.730.10:FF:000002">
    <property type="entry name" value="Leucine--tRNA ligase"/>
    <property type="match status" value="1"/>
</dbReference>
<dbReference type="GO" id="GO:0005524">
    <property type="term" value="F:ATP binding"/>
    <property type="evidence" value="ECO:0007669"/>
    <property type="project" value="UniProtKB-UniRule"/>
</dbReference>
<dbReference type="PANTHER" id="PTHR43740:SF2">
    <property type="entry name" value="LEUCINE--TRNA LIGASE, MITOCHONDRIAL"/>
    <property type="match status" value="1"/>
</dbReference>
<dbReference type="SUPFAM" id="SSF52374">
    <property type="entry name" value="Nucleotidylyl transferase"/>
    <property type="match status" value="1"/>
</dbReference>
<dbReference type="STRING" id="314607.KB13_288"/>
<evidence type="ECO:0000259" key="13">
    <source>
        <dbReference type="Pfam" id="PF09334"/>
    </source>
</evidence>
<dbReference type="PRINTS" id="PR00985">
    <property type="entry name" value="TRNASYNTHLEU"/>
</dbReference>
<dbReference type="InterPro" id="IPR014729">
    <property type="entry name" value="Rossmann-like_a/b/a_fold"/>
</dbReference>
<dbReference type="HOGENOM" id="CLU_004427_0_0_4"/>
<evidence type="ECO:0000259" key="12">
    <source>
        <dbReference type="Pfam" id="PF08264"/>
    </source>
</evidence>
<dbReference type="Gene3D" id="1.10.730.10">
    <property type="entry name" value="Isoleucyl-tRNA Synthetase, Domain 1"/>
    <property type="match status" value="1"/>
</dbReference>
<comment type="subcellular location">
    <subcellularLocation>
        <location evidence="9">Cytoplasm</location>
    </subcellularLocation>
</comment>
<evidence type="ECO:0000256" key="7">
    <source>
        <dbReference type="ARBA" id="ARBA00023146"/>
    </source>
</evidence>
<feature type="domain" description="Aminoacyl-tRNA synthetase class Ia" evidence="11">
    <location>
        <begin position="408"/>
        <end position="606"/>
    </location>
</feature>
<organism evidence="15 16">
    <name type="scientific">beta proteobacterium KB13</name>
    <dbReference type="NCBI Taxonomy" id="314607"/>
    <lineage>
        <taxon>Bacteria</taxon>
        <taxon>Pseudomonadati</taxon>
        <taxon>Pseudomonadota</taxon>
        <taxon>Betaproteobacteria</taxon>
        <taxon>Nitrosomonadales</taxon>
        <taxon>OM43 clade</taxon>
    </lineage>
</organism>
<keyword evidence="4 9" id="KW-0547">Nucleotide-binding</keyword>
<dbReference type="GO" id="GO:0006429">
    <property type="term" value="P:leucyl-tRNA aminoacylation"/>
    <property type="evidence" value="ECO:0007669"/>
    <property type="project" value="UniProtKB-UniRule"/>
</dbReference>
<dbReference type="Pfam" id="PF08264">
    <property type="entry name" value="Anticodon_1"/>
    <property type="match status" value="1"/>
</dbReference>
<evidence type="ECO:0000256" key="5">
    <source>
        <dbReference type="ARBA" id="ARBA00022840"/>
    </source>
</evidence>
<comment type="catalytic activity">
    <reaction evidence="8 9">
        <text>tRNA(Leu) + L-leucine + ATP = L-leucyl-tRNA(Leu) + AMP + diphosphate</text>
        <dbReference type="Rhea" id="RHEA:11688"/>
        <dbReference type="Rhea" id="RHEA-COMP:9613"/>
        <dbReference type="Rhea" id="RHEA-COMP:9622"/>
        <dbReference type="ChEBI" id="CHEBI:30616"/>
        <dbReference type="ChEBI" id="CHEBI:33019"/>
        <dbReference type="ChEBI" id="CHEBI:57427"/>
        <dbReference type="ChEBI" id="CHEBI:78442"/>
        <dbReference type="ChEBI" id="CHEBI:78494"/>
        <dbReference type="ChEBI" id="CHEBI:456215"/>
        <dbReference type="EC" id="6.1.1.4"/>
    </reaction>
</comment>
<dbReference type="Pfam" id="PF13603">
    <property type="entry name" value="tRNA-synt_1_2"/>
    <property type="match status" value="1"/>
</dbReference>
<evidence type="ECO:0000259" key="14">
    <source>
        <dbReference type="Pfam" id="PF13603"/>
    </source>
</evidence>
<dbReference type="AlphaFoldDB" id="B6BUU7"/>
<dbReference type="PANTHER" id="PTHR43740">
    <property type="entry name" value="LEUCYL-TRNA SYNTHETASE"/>
    <property type="match status" value="1"/>
</dbReference>